<dbReference type="InterPro" id="IPR003959">
    <property type="entry name" value="ATPase_AAA_core"/>
</dbReference>
<dbReference type="PANTHER" id="PTHR42939">
    <property type="entry name" value="ABC TRANSPORTER ATP-BINDING PROTEIN ALBC-RELATED"/>
    <property type="match status" value="1"/>
</dbReference>
<dbReference type="EMBL" id="VSSQ01078665">
    <property type="protein sequence ID" value="MPN28385.1"/>
    <property type="molecule type" value="Genomic_DNA"/>
</dbReference>
<name>A0A645GNT9_9ZZZZ</name>
<keyword evidence="2" id="KW-0547">Nucleotide-binding</keyword>
<accession>A0A645GNT9</accession>
<evidence type="ECO:0000256" key="2">
    <source>
        <dbReference type="ARBA" id="ARBA00022741"/>
    </source>
</evidence>
<dbReference type="PANTHER" id="PTHR42939:SF3">
    <property type="entry name" value="ABC TRANSPORTER ATP-BINDING COMPONENT"/>
    <property type="match status" value="1"/>
</dbReference>
<organism evidence="5">
    <name type="scientific">bioreactor metagenome</name>
    <dbReference type="NCBI Taxonomy" id="1076179"/>
    <lineage>
        <taxon>unclassified sequences</taxon>
        <taxon>metagenomes</taxon>
        <taxon>ecological metagenomes</taxon>
    </lineage>
</organism>
<keyword evidence="1" id="KW-0813">Transport</keyword>
<proteinExistence type="predicted"/>
<keyword evidence="3 5" id="KW-0067">ATP-binding</keyword>
<protein>
    <submittedName>
        <fullName evidence="5">Vitamin B12 import ATP-binding protein BtuD</fullName>
    </submittedName>
</protein>
<dbReference type="SUPFAM" id="SSF52540">
    <property type="entry name" value="P-loop containing nucleoside triphosphate hydrolases"/>
    <property type="match status" value="1"/>
</dbReference>
<dbReference type="AlphaFoldDB" id="A0A645GNT9"/>
<gene>
    <name evidence="5" type="primary">btuD_309</name>
    <name evidence="5" type="ORF">SDC9_175826</name>
</gene>
<reference evidence="5" key="1">
    <citation type="submission" date="2019-08" db="EMBL/GenBank/DDBJ databases">
        <authorList>
            <person name="Kucharzyk K."/>
            <person name="Murdoch R.W."/>
            <person name="Higgins S."/>
            <person name="Loffler F."/>
        </authorList>
    </citation>
    <scope>NUCLEOTIDE SEQUENCE</scope>
</reference>
<evidence type="ECO:0000259" key="4">
    <source>
        <dbReference type="Pfam" id="PF13304"/>
    </source>
</evidence>
<dbReference type="GO" id="GO:0016887">
    <property type="term" value="F:ATP hydrolysis activity"/>
    <property type="evidence" value="ECO:0007669"/>
    <property type="project" value="InterPro"/>
</dbReference>
<evidence type="ECO:0000313" key="5">
    <source>
        <dbReference type="EMBL" id="MPN28385.1"/>
    </source>
</evidence>
<evidence type="ECO:0000256" key="1">
    <source>
        <dbReference type="ARBA" id="ARBA00022448"/>
    </source>
</evidence>
<feature type="domain" description="ATPase AAA-type core" evidence="4">
    <location>
        <begin position="46"/>
        <end position="108"/>
    </location>
</feature>
<dbReference type="Gene3D" id="3.40.50.300">
    <property type="entry name" value="P-loop containing nucleotide triphosphate hydrolases"/>
    <property type="match status" value="1"/>
</dbReference>
<dbReference type="Pfam" id="PF13304">
    <property type="entry name" value="AAA_21"/>
    <property type="match status" value="1"/>
</dbReference>
<dbReference type="InterPro" id="IPR027417">
    <property type="entry name" value="P-loop_NTPase"/>
</dbReference>
<sequence length="199" mass="22349">MGGFTYYPMKKLKTITAATRPFYTNWDEEVYRRCIQRFALPEQKTPRQLSDGMRVKYALALALSHHAKLLILDEPTSGLDPVSRDELMELFLALVQEEGVTILFSTHITTDLEKCADDILYIKNGELVAQTGVTQFLEEYRMVSFTTPQPPAQAAEKLVGCRPSRTGCEALVHTANLPIDGAEVQKAGLEDIMVHMERA</sequence>
<dbReference type="GO" id="GO:0005524">
    <property type="term" value="F:ATP binding"/>
    <property type="evidence" value="ECO:0007669"/>
    <property type="project" value="UniProtKB-KW"/>
</dbReference>
<evidence type="ECO:0000256" key="3">
    <source>
        <dbReference type="ARBA" id="ARBA00022840"/>
    </source>
</evidence>
<dbReference type="InterPro" id="IPR051782">
    <property type="entry name" value="ABC_Transporter_VariousFunc"/>
</dbReference>
<comment type="caution">
    <text evidence="5">The sequence shown here is derived from an EMBL/GenBank/DDBJ whole genome shotgun (WGS) entry which is preliminary data.</text>
</comment>